<feature type="non-terminal residue" evidence="1">
    <location>
        <position position="1"/>
    </location>
</feature>
<reference evidence="1 2" key="1">
    <citation type="journal article" date="2011" name="EMBO J.">
        <title>Structural diversity of bacterial flagellar motors.</title>
        <authorList>
            <person name="Chen S."/>
            <person name="Beeby M."/>
            <person name="Murphy G.E."/>
            <person name="Leadbetter J.R."/>
            <person name="Hendrixson D.R."/>
            <person name="Briegel A."/>
            <person name="Li Z."/>
            <person name="Shi J."/>
            <person name="Tocheva E.I."/>
            <person name="Muller A."/>
            <person name="Dobro M.J."/>
            <person name="Jensen G.J."/>
        </authorList>
    </citation>
    <scope>NUCLEOTIDE SEQUENCE [LARGE SCALE GENOMIC DNA]</scope>
    <source>
        <strain evidence="1 2">ATCC 19624</strain>
    </source>
</reference>
<keyword evidence="2" id="KW-1185">Reference proteome</keyword>
<keyword evidence="1" id="KW-0282">Flagellum</keyword>
<dbReference type="eggNOG" id="COG1344">
    <property type="taxonomic scope" value="Bacteria"/>
</dbReference>
<name>F3KNZ5_9BURK</name>
<gene>
    <name evidence="1" type="ORF">HGR_00714</name>
</gene>
<dbReference type="Proteomes" id="UP000016368">
    <property type="component" value="Unassembled WGS sequence"/>
</dbReference>
<organism evidence="1 2">
    <name type="scientific">Hylemonella gracilis ATCC 19624</name>
    <dbReference type="NCBI Taxonomy" id="887062"/>
    <lineage>
        <taxon>Bacteria</taxon>
        <taxon>Pseudomonadati</taxon>
        <taxon>Pseudomonadota</taxon>
        <taxon>Betaproteobacteria</taxon>
        <taxon>Burkholderiales</taxon>
        <taxon>Comamonadaceae</taxon>
        <taxon>Hylemonella</taxon>
    </lineage>
</organism>
<feature type="non-terminal residue" evidence="1">
    <location>
        <position position="84"/>
    </location>
</feature>
<protein>
    <submittedName>
        <fullName evidence="1">Flagellin domain-containing protein</fullName>
    </submittedName>
</protein>
<dbReference type="AlphaFoldDB" id="F3KNZ5"/>
<evidence type="ECO:0000313" key="2">
    <source>
        <dbReference type="Proteomes" id="UP000016368"/>
    </source>
</evidence>
<dbReference type="EMBL" id="AEGR01000010">
    <property type="protein sequence ID" value="EGI78500.1"/>
    <property type="molecule type" value="Genomic_DNA"/>
</dbReference>
<comment type="caution">
    <text evidence="1">The sequence shown here is derived from an EMBL/GenBank/DDBJ whole genome shotgun (WGS) entry which is preliminary data.</text>
</comment>
<keyword evidence="1" id="KW-0966">Cell projection</keyword>
<evidence type="ECO:0000313" key="1">
    <source>
        <dbReference type="EMBL" id="EGI78500.1"/>
    </source>
</evidence>
<accession>F3KNZ5</accession>
<keyword evidence="1" id="KW-0969">Cilium</keyword>
<sequence length="84" mass="8309">NDKAAKTGVTASLNSAGTAIILTNSNGNDIMVSDTAVQNGGAVTVNKMKTDSAGALATVSAMTLAADTNAQNAIVSGYLTFDSN</sequence>
<proteinExistence type="predicted"/>